<name>A0A653CU52_CALMS</name>
<dbReference type="Proteomes" id="UP000410492">
    <property type="component" value="Unassembled WGS sequence"/>
</dbReference>
<dbReference type="OrthoDB" id="10604522at2759"/>
<evidence type="ECO:0000313" key="3">
    <source>
        <dbReference type="Proteomes" id="UP000410492"/>
    </source>
</evidence>
<dbReference type="EMBL" id="CAACVG010008862">
    <property type="protein sequence ID" value="VEN51282.1"/>
    <property type="molecule type" value="Genomic_DNA"/>
</dbReference>
<protein>
    <submittedName>
        <fullName evidence="2">Uncharacterized protein</fullName>
    </submittedName>
</protein>
<feature type="region of interest" description="Disordered" evidence="1">
    <location>
        <begin position="1"/>
        <end position="65"/>
    </location>
</feature>
<reference evidence="2 3" key="1">
    <citation type="submission" date="2019-01" db="EMBL/GenBank/DDBJ databases">
        <authorList>
            <person name="Sayadi A."/>
        </authorList>
    </citation>
    <scope>NUCLEOTIDE SEQUENCE [LARGE SCALE GENOMIC DNA]</scope>
</reference>
<keyword evidence="3" id="KW-1185">Reference proteome</keyword>
<dbReference type="AlphaFoldDB" id="A0A653CU52"/>
<evidence type="ECO:0000256" key="1">
    <source>
        <dbReference type="SAM" id="MobiDB-lite"/>
    </source>
</evidence>
<proteinExistence type="predicted"/>
<evidence type="ECO:0000313" key="2">
    <source>
        <dbReference type="EMBL" id="VEN51282.1"/>
    </source>
</evidence>
<accession>A0A653CU52</accession>
<sequence>MFVGGMRMEVRPIGRADPSLSQTHGRQAVQVPALRPLLQPQRSSGEPYETARLKPPPRSSLRRKTAREEITLEVSSHRLRGVRSNANRYVCMAP</sequence>
<organism evidence="2 3">
    <name type="scientific">Callosobruchus maculatus</name>
    <name type="common">Southern cowpea weevil</name>
    <name type="synonym">Pulse bruchid</name>
    <dbReference type="NCBI Taxonomy" id="64391"/>
    <lineage>
        <taxon>Eukaryota</taxon>
        <taxon>Metazoa</taxon>
        <taxon>Ecdysozoa</taxon>
        <taxon>Arthropoda</taxon>
        <taxon>Hexapoda</taxon>
        <taxon>Insecta</taxon>
        <taxon>Pterygota</taxon>
        <taxon>Neoptera</taxon>
        <taxon>Endopterygota</taxon>
        <taxon>Coleoptera</taxon>
        <taxon>Polyphaga</taxon>
        <taxon>Cucujiformia</taxon>
        <taxon>Chrysomeloidea</taxon>
        <taxon>Chrysomelidae</taxon>
        <taxon>Bruchinae</taxon>
        <taxon>Bruchini</taxon>
        <taxon>Callosobruchus</taxon>
    </lineage>
</organism>
<gene>
    <name evidence="2" type="ORF">CALMAC_LOCUS11803</name>
</gene>